<dbReference type="EMBL" id="JX962719">
    <property type="protein sequence ID" value="AGC02243.1"/>
    <property type="molecule type" value="Genomic_DNA"/>
</dbReference>
<dbReference type="GeneID" id="14445804"/>
<evidence type="ECO:0000313" key="3">
    <source>
        <dbReference type="Proteomes" id="UP000201640"/>
    </source>
</evidence>
<dbReference type="PANTHER" id="PTHR32134:SF92">
    <property type="entry name" value="FNIP REPEAT-CONTAINING PROTEIN"/>
    <property type="match status" value="1"/>
</dbReference>
<dbReference type="KEGG" id="vg:14445804"/>
<reference evidence="2 3" key="1">
    <citation type="journal article" date="2012" name="Genome Biol. Evol.">
        <title>Related Giant Viruses in Distant Locations and Different Habitats: Acanthamoeba polyphaga moumouvirus Represents a Third Lineage of the Mimiviridae That Is Close to the Megavirus Lineage.</title>
        <authorList>
            <person name="Yoosuf N."/>
            <person name="Yutin N."/>
            <person name="Colson P."/>
            <person name="Shabalina S.A."/>
            <person name="Pagnier I."/>
            <person name="Robert C."/>
            <person name="Azza S."/>
            <person name="Klose T."/>
            <person name="Wong J."/>
            <person name="Rossmann M.G."/>
            <person name="La Scola B."/>
            <person name="Raoult D."/>
            <person name="Koonin E.V."/>
        </authorList>
    </citation>
    <scope>NUCLEOTIDE SEQUENCE [LARGE SCALE GENOMIC DNA]</scope>
    <source>
        <strain evidence="2 3">M10A</strain>
    </source>
</reference>
<accession>L7RDS7</accession>
<name>L7RDS7_9VIRU</name>
<evidence type="ECO:0000313" key="2">
    <source>
        <dbReference type="EMBL" id="AGC02243.1"/>
    </source>
</evidence>
<dbReference type="InterPro" id="IPR008615">
    <property type="entry name" value="FNIP"/>
</dbReference>
<proteinExistence type="predicted"/>
<protein>
    <submittedName>
        <fullName evidence="2">FNIP repeat-containing protein</fullName>
    </submittedName>
</protein>
<dbReference type="RefSeq" id="YP_007354679.1">
    <property type="nucleotide sequence ID" value="NC_020104.1"/>
</dbReference>
<keyword evidence="3" id="KW-1185">Reference proteome</keyword>
<sequence length="320" mass="37590">MLQKLNYDTILYILNFLDIKDKINFLLTCHGLLNIKHILKINNTFDYCLIKNSIFLLSFKNISYRATCINIPNNITHLYFSDSFNKPLPKLNELNCFTNNLKFIKFGWNFNQPIHGCIPNSVTHLIFGNRFNQDITGCIPKNVIYLEFGTSFNKPIKNCLPKKLKYLKFGFNFNQNVDDCIPDVKYLEFGHNFNQRINYCSINKKNGLPSSLKYLIFKQEFNQSIYGCIPHRVKVLKFGKKFNQKIRNQLPSNLEYLSVCNPQGKIYNILYDLPTSVNKIHLVGYYTDEFTKLFKKNVTIEIGDEFITYLKKISDHYKNN</sequence>
<dbReference type="SUPFAM" id="SSF52058">
    <property type="entry name" value="L domain-like"/>
    <property type="match status" value="1"/>
</dbReference>
<gene>
    <name evidence="2" type="ORF">Moumou_00722</name>
</gene>
<dbReference type="Proteomes" id="UP000201640">
    <property type="component" value="Segment"/>
</dbReference>
<dbReference type="InterPro" id="IPR051251">
    <property type="entry name" value="STK_FNIP-Repeat"/>
</dbReference>
<keyword evidence="1" id="KW-0677">Repeat</keyword>
<dbReference type="PANTHER" id="PTHR32134">
    <property type="entry name" value="FNIP REPEAT-CONTAINING PROTEIN"/>
    <property type="match status" value="1"/>
</dbReference>
<organism evidence="2 3">
    <name type="scientific">Acanthamoeba polyphaga moumouvirus</name>
    <dbReference type="NCBI Taxonomy" id="1269028"/>
    <lineage>
        <taxon>Viruses</taxon>
        <taxon>Varidnaviria</taxon>
        <taxon>Bamfordvirae</taxon>
        <taxon>Nucleocytoviricota</taxon>
        <taxon>Megaviricetes</taxon>
        <taxon>Imitervirales</taxon>
        <taxon>Mimiviridae</taxon>
        <taxon>Megamimivirinae</taxon>
        <taxon>Moumouvirus</taxon>
    </lineage>
</organism>
<dbReference type="Gene3D" id="3.80.10.10">
    <property type="entry name" value="Ribonuclease Inhibitor"/>
    <property type="match status" value="1"/>
</dbReference>
<dbReference type="InterPro" id="IPR032675">
    <property type="entry name" value="LRR_dom_sf"/>
</dbReference>
<dbReference type="Pfam" id="PF05725">
    <property type="entry name" value="FNIP"/>
    <property type="match status" value="5"/>
</dbReference>
<evidence type="ECO:0000256" key="1">
    <source>
        <dbReference type="ARBA" id="ARBA00022737"/>
    </source>
</evidence>